<protein>
    <submittedName>
        <fullName evidence="1">Uncharacterized protein</fullName>
    </submittedName>
</protein>
<sequence length="149" mass="17471">MDRVKLIQQRLLTAQSKQKSYLNRHVQDVSFSIGEWVFLKVLLGKGVISGILFGLDQNLSIEEELIVILDRETRQLRTKHINSVKVQWRHRPVEEVMWKVIFYLRDRDVSSRGLRDRDVSSRGLRDRDVSSRGLRDRDVSSRGLRDRGS</sequence>
<evidence type="ECO:0000313" key="1">
    <source>
        <dbReference type="EMBL" id="WMV19340.1"/>
    </source>
</evidence>
<accession>A0AAF0QBU4</accession>
<dbReference type="Proteomes" id="UP001234989">
    <property type="component" value="Chromosome 3"/>
</dbReference>
<reference evidence="1" key="1">
    <citation type="submission" date="2023-08" db="EMBL/GenBank/DDBJ databases">
        <title>A de novo genome assembly of Solanum verrucosum Schlechtendal, a Mexican diploid species geographically isolated from the other diploid A-genome species in potato relatives.</title>
        <authorList>
            <person name="Hosaka K."/>
        </authorList>
    </citation>
    <scope>NUCLEOTIDE SEQUENCE</scope>
    <source>
        <tissue evidence="1">Young leaves</tissue>
    </source>
</reference>
<proteinExistence type="predicted"/>
<dbReference type="EMBL" id="CP133614">
    <property type="protein sequence ID" value="WMV19340.1"/>
    <property type="molecule type" value="Genomic_DNA"/>
</dbReference>
<gene>
    <name evidence="1" type="ORF">MTR67_012725</name>
</gene>
<organism evidence="1 2">
    <name type="scientific">Solanum verrucosum</name>
    <dbReference type="NCBI Taxonomy" id="315347"/>
    <lineage>
        <taxon>Eukaryota</taxon>
        <taxon>Viridiplantae</taxon>
        <taxon>Streptophyta</taxon>
        <taxon>Embryophyta</taxon>
        <taxon>Tracheophyta</taxon>
        <taxon>Spermatophyta</taxon>
        <taxon>Magnoliopsida</taxon>
        <taxon>eudicotyledons</taxon>
        <taxon>Gunneridae</taxon>
        <taxon>Pentapetalae</taxon>
        <taxon>asterids</taxon>
        <taxon>lamiids</taxon>
        <taxon>Solanales</taxon>
        <taxon>Solanaceae</taxon>
        <taxon>Solanoideae</taxon>
        <taxon>Solaneae</taxon>
        <taxon>Solanum</taxon>
    </lineage>
</organism>
<name>A0AAF0QBU4_SOLVR</name>
<dbReference type="AlphaFoldDB" id="A0AAF0QBU4"/>
<keyword evidence="2" id="KW-1185">Reference proteome</keyword>
<evidence type="ECO:0000313" key="2">
    <source>
        <dbReference type="Proteomes" id="UP001234989"/>
    </source>
</evidence>